<dbReference type="InterPro" id="IPR029063">
    <property type="entry name" value="SAM-dependent_MTases_sf"/>
</dbReference>
<dbReference type="GO" id="GO:0008168">
    <property type="term" value="F:methyltransferase activity"/>
    <property type="evidence" value="ECO:0007669"/>
    <property type="project" value="UniProtKB-KW"/>
</dbReference>
<dbReference type="PANTHER" id="PTHR43591">
    <property type="entry name" value="METHYLTRANSFERASE"/>
    <property type="match status" value="1"/>
</dbReference>
<keyword evidence="3" id="KW-1185">Reference proteome</keyword>
<feature type="domain" description="Methyltransferase type 11" evidence="1">
    <location>
        <begin position="71"/>
        <end position="167"/>
    </location>
</feature>
<dbReference type="Proteomes" id="UP001430990">
    <property type="component" value="Chromosome"/>
</dbReference>
<dbReference type="RefSeq" id="WP_231142972.1">
    <property type="nucleotide sequence ID" value="NZ_CP088100.1"/>
</dbReference>
<gene>
    <name evidence="2" type="ORF">BjapCC829_34780</name>
</gene>
<dbReference type="EMBL" id="CP088100">
    <property type="protein sequence ID" value="UFW85048.1"/>
    <property type="molecule type" value="Genomic_DNA"/>
</dbReference>
<dbReference type="PANTHER" id="PTHR43591:SF24">
    <property type="entry name" value="2-METHOXY-6-POLYPRENYL-1,4-BENZOQUINOL METHYLASE, MITOCHONDRIAL"/>
    <property type="match status" value="1"/>
</dbReference>
<accession>A0ABY3QHB4</accession>
<dbReference type="InterPro" id="IPR013216">
    <property type="entry name" value="Methyltransf_11"/>
</dbReference>
<evidence type="ECO:0000259" key="1">
    <source>
        <dbReference type="Pfam" id="PF08241"/>
    </source>
</evidence>
<dbReference type="Gene3D" id="3.40.50.150">
    <property type="entry name" value="Vaccinia Virus protein VP39"/>
    <property type="match status" value="1"/>
</dbReference>
<name>A0ABY3QHB4_9BRAD</name>
<reference evidence="2" key="1">
    <citation type="submission" date="2021-11" db="EMBL/GenBank/DDBJ databases">
        <title>Australian commercial rhizobial inoculants.</title>
        <authorList>
            <person name="Kohlmeier M.G."/>
            <person name="O'Hara G.W."/>
            <person name="Colombi E."/>
            <person name="Ramsay J.P."/>
            <person name="Terpolilli J."/>
        </authorList>
    </citation>
    <scope>NUCLEOTIDE SEQUENCE</scope>
    <source>
        <strain evidence="2">CC829</strain>
    </source>
</reference>
<dbReference type="GO" id="GO:0032259">
    <property type="term" value="P:methylation"/>
    <property type="evidence" value="ECO:0007669"/>
    <property type="project" value="UniProtKB-KW"/>
</dbReference>
<sequence>MVQLELVLAEVQASSELMDGDMSTTFGAGFHATPGKAVDASAYDRWTGRWSRLFIPAVLAAAAVGPKYRVLDVSTGTGEAARMALPLVGTEGVVVGADISPAMLTSARAGLHGSSFLPVAADGQALPFRDASFDAVVCQLGLQFFPDPAQGVREFRRVLRNSGRVAICAGVDGLSSPRFYGAPAS</sequence>
<evidence type="ECO:0000313" key="3">
    <source>
        <dbReference type="Proteomes" id="UP001430990"/>
    </source>
</evidence>
<protein>
    <submittedName>
        <fullName evidence="2">Methyltransferase domain-containing protein</fullName>
    </submittedName>
</protein>
<dbReference type="Pfam" id="PF08241">
    <property type="entry name" value="Methyltransf_11"/>
    <property type="match status" value="1"/>
</dbReference>
<organism evidence="2 3">
    <name type="scientific">Bradyrhizobium barranii</name>
    <dbReference type="NCBI Taxonomy" id="2992140"/>
    <lineage>
        <taxon>Bacteria</taxon>
        <taxon>Pseudomonadati</taxon>
        <taxon>Pseudomonadota</taxon>
        <taxon>Alphaproteobacteria</taxon>
        <taxon>Hyphomicrobiales</taxon>
        <taxon>Nitrobacteraceae</taxon>
        <taxon>Bradyrhizobium</taxon>
    </lineage>
</organism>
<keyword evidence="2" id="KW-0489">Methyltransferase</keyword>
<proteinExistence type="predicted"/>
<dbReference type="CDD" id="cd02440">
    <property type="entry name" value="AdoMet_MTases"/>
    <property type="match status" value="1"/>
</dbReference>
<keyword evidence="2" id="KW-0808">Transferase</keyword>
<evidence type="ECO:0000313" key="2">
    <source>
        <dbReference type="EMBL" id="UFW85048.1"/>
    </source>
</evidence>
<dbReference type="SUPFAM" id="SSF53335">
    <property type="entry name" value="S-adenosyl-L-methionine-dependent methyltransferases"/>
    <property type="match status" value="1"/>
</dbReference>